<dbReference type="InterPro" id="IPR016071">
    <property type="entry name" value="Staphylococal_nuclease_OB-fold"/>
</dbReference>
<evidence type="ECO:0000259" key="4">
    <source>
        <dbReference type="PROSITE" id="PS50830"/>
    </source>
</evidence>
<evidence type="ECO:0000256" key="1">
    <source>
        <dbReference type="ARBA" id="ARBA00022722"/>
    </source>
</evidence>
<keyword evidence="2" id="KW-0255">Endonuclease</keyword>
<feature type="domain" description="TNase-like" evidence="4">
    <location>
        <begin position="15"/>
        <end position="94"/>
    </location>
</feature>
<comment type="caution">
    <text evidence="5">The sequence shown here is derived from an EMBL/GenBank/DDBJ whole genome shotgun (WGS) entry which is preliminary data.</text>
</comment>
<dbReference type="PROSITE" id="PS50830">
    <property type="entry name" value="TNASE_3"/>
    <property type="match status" value="1"/>
</dbReference>
<gene>
    <name evidence="5" type="ORF">GCM10022404_19320</name>
</gene>
<dbReference type="InterPro" id="IPR035437">
    <property type="entry name" value="SNase_OB-fold_sf"/>
</dbReference>
<name>A0ABP7K8X6_9RHOB</name>
<proteinExistence type="predicted"/>
<dbReference type="Proteomes" id="UP001399917">
    <property type="component" value="Unassembled WGS sequence"/>
</dbReference>
<dbReference type="PANTHER" id="PTHR12302">
    <property type="entry name" value="EBNA2 BINDING PROTEIN P100"/>
    <property type="match status" value="1"/>
</dbReference>
<keyword evidence="1" id="KW-0540">Nuclease</keyword>
<evidence type="ECO:0000313" key="6">
    <source>
        <dbReference type="Proteomes" id="UP001399917"/>
    </source>
</evidence>
<reference evidence="6" key="1">
    <citation type="journal article" date="2019" name="Int. J. Syst. Evol. Microbiol.">
        <title>The Global Catalogue of Microorganisms (GCM) 10K type strain sequencing project: providing services to taxonomists for standard genome sequencing and annotation.</title>
        <authorList>
            <consortium name="The Broad Institute Genomics Platform"/>
            <consortium name="The Broad Institute Genome Sequencing Center for Infectious Disease"/>
            <person name="Wu L."/>
            <person name="Ma J."/>
        </authorList>
    </citation>
    <scope>NUCLEOTIDE SEQUENCE [LARGE SCALE GENOMIC DNA]</scope>
    <source>
        <strain evidence="6">JCM 17190</strain>
    </source>
</reference>
<keyword evidence="6" id="KW-1185">Reference proteome</keyword>
<dbReference type="SMART" id="SM00318">
    <property type="entry name" value="SNc"/>
    <property type="match status" value="1"/>
</dbReference>
<sequence length="133" mass="14773">MEEPQPATITGKCYVVDGDTIRIGKVSLRLAGIDAPELEHPWGQKAKWELVKLCKGQTITAELEPSISYDRVVATCFLPDGRDLSAEMVKAGLALDWPKFSGGKYAKLEPEGVRKKHWKAAARQRGHMSVFHK</sequence>
<evidence type="ECO:0000256" key="3">
    <source>
        <dbReference type="ARBA" id="ARBA00022801"/>
    </source>
</evidence>
<dbReference type="PANTHER" id="PTHR12302:SF3">
    <property type="entry name" value="SERINE_THREONINE-PROTEIN KINASE 31"/>
    <property type="match status" value="1"/>
</dbReference>
<organism evidence="5 6">
    <name type="scientific">Celeribacter arenosi</name>
    <dbReference type="NCBI Taxonomy" id="792649"/>
    <lineage>
        <taxon>Bacteria</taxon>
        <taxon>Pseudomonadati</taxon>
        <taxon>Pseudomonadota</taxon>
        <taxon>Alphaproteobacteria</taxon>
        <taxon>Rhodobacterales</taxon>
        <taxon>Roseobacteraceae</taxon>
        <taxon>Celeribacter</taxon>
    </lineage>
</organism>
<dbReference type="SUPFAM" id="SSF50199">
    <property type="entry name" value="Staphylococcal nuclease"/>
    <property type="match status" value="1"/>
</dbReference>
<evidence type="ECO:0000256" key="2">
    <source>
        <dbReference type="ARBA" id="ARBA00022759"/>
    </source>
</evidence>
<dbReference type="EMBL" id="BAABDF010000007">
    <property type="protein sequence ID" value="GAA3869382.1"/>
    <property type="molecule type" value="Genomic_DNA"/>
</dbReference>
<accession>A0ABP7K8X6</accession>
<dbReference type="Pfam" id="PF00565">
    <property type="entry name" value="SNase"/>
    <property type="match status" value="1"/>
</dbReference>
<dbReference type="Gene3D" id="2.40.50.90">
    <property type="match status" value="1"/>
</dbReference>
<evidence type="ECO:0000313" key="5">
    <source>
        <dbReference type="EMBL" id="GAA3869382.1"/>
    </source>
</evidence>
<protein>
    <recommendedName>
        <fullName evidence="4">TNase-like domain-containing protein</fullName>
    </recommendedName>
</protein>
<keyword evidence="3" id="KW-0378">Hydrolase</keyword>